<evidence type="ECO:0000313" key="3">
    <source>
        <dbReference type="Proteomes" id="UP000031443"/>
    </source>
</evidence>
<protein>
    <submittedName>
        <fullName evidence="2">Uncharacterized protein</fullName>
    </submittedName>
</protein>
<evidence type="ECO:0000256" key="1">
    <source>
        <dbReference type="SAM" id="MobiDB-lite"/>
    </source>
</evidence>
<organism evidence="2 3">
    <name type="scientific">Chelonia mydas</name>
    <name type="common">Green sea-turtle</name>
    <name type="synonym">Chelonia agassizi</name>
    <dbReference type="NCBI Taxonomy" id="8469"/>
    <lineage>
        <taxon>Eukaryota</taxon>
        <taxon>Metazoa</taxon>
        <taxon>Chordata</taxon>
        <taxon>Craniata</taxon>
        <taxon>Vertebrata</taxon>
        <taxon>Euteleostomi</taxon>
        <taxon>Archelosauria</taxon>
        <taxon>Testudinata</taxon>
        <taxon>Testudines</taxon>
        <taxon>Cryptodira</taxon>
        <taxon>Durocryptodira</taxon>
        <taxon>Americhelydia</taxon>
        <taxon>Chelonioidea</taxon>
        <taxon>Cheloniidae</taxon>
        <taxon>Chelonia</taxon>
    </lineage>
</organism>
<reference evidence="3" key="1">
    <citation type="journal article" date="2013" name="Nat. Genet.">
        <title>The draft genomes of soft-shell turtle and green sea turtle yield insights into the development and evolution of the turtle-specific body plan.</title>
        <authorList>
            <person name="Wang Z."/>
            <person name="Pascual-Anaya J."/>
            <person name="Zadissa A."/>
            <person name="Li W."/>
            <person name="Niimura Y."/>
            <person name="Huang Z."/>
            <person name="Li C."/>
            <person name="White S."/>
            <person name="Xiong Z."/>
            <person name="Fang D."/>
            <person name="Wang B."/>
            <person name="Ming Y."/>
            <person name="Chen Y."/>
            <person name="Zheng Y."/>
            <person name="Kuraku S."/>
            <person name="Pignatelli M."/>
            <person name="Herrero J."/>
            <person name="Beal K."/>
            <person name="Nozawa M."/>
            <person name="Li Q."/>
            <person name="Wang J."/>
            <person name="Zhang H."/>
            <person name="Yu L."/>
            <person name="Shigenobu S."/>
            <person name="Wang J."/>
            <person name="Liu J."/>
            <person name="Flicek P."/>
            <person name="Searle S."/>
            <person name="Wang J."/>
            <person name="Kuratani S."/>
            <person name="Yin Y."/>
            <person name="Aken B."/>
            <person name="Zhang G."/>
            <person name="Irie N."/>
        </authorList>
    </citation>
    <scope>NUCLEOTIDE SEQUENCE [LARGE SCALE GENOMIC DNA]</scope>
</reference>
<proteinExistence type="predicted"/>
<evidence type="ECO:0000313" key="2">
    <source>
        <dbReference type="EMBL" id="EMP32650.1"/>
    </source>
</evidence>
<dbReference type="Proteomes" id="UP000031443">
    <property type="component" value="Unassembled WGS sequence"/>
</dbReference>
<accession>M7BAP9</accession>
<sequence>MFPPALDPARFSLSMKETHGRHLQLVSASVAPFLGAGWTNTCQGWSSQYLALPQLEAIAMSSMSTSVIGVEFLYTDKHMSCQCKIITLRKPGFTLINASFLFATDLEDSDKNSSTPIARQDDVCDNPASSSSAVGSSRKRKCTKTNAEPLSNPRRYKMWLRQSIQDNLQWLLDKEHPTLCSPNPNWGDFGHDIIIMIDNNNILIANDV</sequence>
<dbReference type="EMBL" id="KB539463">
    <property type="protein sequence ID" value="EMP32650.1"/>
    <property type="molecule type" value="Genomic_DNA"/>
</dbReference>
<keyword evidence="3" id="KW-1185">Reference proteome</keyword>
<feature type="region of interest" description="Disordered" evidence="1">
    <location>
        <begin position="108"/>
        <end position="149"/>
    </location>
</feature>
<dbReference type="AlphaFoldDB" id="M7BAP9"/>
<name>M7BAP9_CHEMY</name>
<gene>
    <name evidence="2" type="ORF">UY3_10217</name>
</gene>